<keyword evidence="5 7" id="KW-0067">ATP-binding</keyword>
<feature type="binding site" evidence="7">
    <location>
        <position position="79"/>
    </location>
    <ligand>
        <name>substrate</name>
    </ligand>
</feature>
<dbReference type="InterPro" id="IPR031322">
    <property type="entry name" value="Shikimate/glucono_kinase"/>
</dbReference>
<dbReference type="Gene3D" id="3.40.50.300">
    <property type="entry name" value="P-loop containing nucleotide triphosphate hydrolases"/>
    <property type="match status" value="1"/>
</dbReference>
<feature type="binding site" evidence="7">
    <location>
        <position position="14"/>
    </location>
    <ligand>
        <name>Mg(2+)</name>
        <dbReference type="ChEBI" id="CHEBI:18420"/>
    </ligand>
</feature>
<dbReference type="Proteomes" id="UP000198846">
    <property type="component" value="Unassembled WGS sequence"/>
</dbReference>
<gene>
    <name evidence="7" type="primary">aroK</name>
    <name evidence="8" type="ORF">SAMN04487990_1275</name>
</gene>
<dbReference type="PANTHER" id="PTHR21087">
    <property type="entry name" value="SHIKIMATE KINASE"/>
    <property type="match status" value="1"/>
</dbReference>
<dbReference type="EMBL" id="FNQK01000027">
    <property type="protein sequence ID" value="SEA69333.1"/>
    <property type="molecule type" value="Genomic_DNA"/>
</dbReference>
<comment type="caution">
    <text evidence="7">Lacks conserved residue(s) required for the propagation of feature annotation.</text>
</comment>
<keyword evidence="7" id="KW-0963">Cytoplasm</keyword>
<dbReference type="RefSeq" id="WP_092136624.1">
    <property type="nucleotide sequence ID" value="NZ_FNQK01000027.1"/>
</dbReference>
<keyword evidence="9" id="KW-1185">Reference proteome</keyword>
<feature type="binding site" evidence="7">
    <location>
        <position position="120"/>
    </location>
    <ligand>
        <name>ATP</name>
        <dbReference type="ChEBI" id="CHEBI:30616"/>
    </ligand>
</feature>
<dbReference type="AlphaFoldDB" id="A0A1H4D967"/>
<protein>
    <recommendedName>
        <fullName evidence="7">Shikimate kinase</fullName>
        <shortName evidence="7">SK</shortName>
        <ecNumber evidence="7">2.7.1.71</ecNumber>
    </recommendedName>
</protein>
<dbReference type="GO" id="GO:0008652">
    <property type="term" value="P:amino acid biosynthetic process"/>
    <property type="evidence" value="ECO:0007669"/>
    <property type="project" value="UniProtKB-KW"/>
</dbReference>
<comment type="subcellular location">
    <subcellularLocation>
        <location evidence="7">Cytoplasm</location>
    </subcellularLocation>
</comment>
<dbReference type="CDD" id="cd00464">
    <property type="entry name" value="SK"/>
    <property type="match status" value="1"/>
</dbReference>
<keyword evidence="3 7" id="KW-0547">Nucleotide-binding</keyword>
<evidence type="ECO:0000256" key="4">
    <source>
        <dbReference type="ARBA" id="ARBA00022777"/>
    </source>
</evidence>
<comment type="similarity">
    <text evidence="7">Belongs to the shikimate kinase family.</text>
</comment>
<evidence type="ECO:0000256" key="7">
    <source>
        <dbReference type="HAMAP-Rule" id="MF_00109"/>
    </source>
</evidence>
<dbReference type="GO" id="GO:0004765">
    <property type="term" value="F:shikimate kinase activity"/>
    <property type="evidence" value="ECO:0007669"/>
    <property type="project" value="UniProtKB-UniRule"/>
</dbReference>
<keyword evidence="7" id="KW-0460">Magnesium</keyword>
<evidence type="ECO:0000256" key="6">
    <source>
        <dbReference type="ARBA" id="ARBA00023141"/>
    </source>
</evidence>
<evidence type="ECO:0000256" key="3">
    <source>
        <dbReference type="ARBA" id="ARBA00022741"/>
    </source>
</evidence>
<dbReference type="InterPro" id="IPR000623">
    <property type="entry name" value="Shikimate_kinase/TSH1"/>
</dbReference>
<feature type="binding site" evidence="7">
    <location>
        <position position="56"/>
    </location>
    <ligand>
        <name>substrate</name>
    </ligand>
</feature>
<dbReference type="GO" id="GO:0005829">
    <property type="term" value="C:cytosol"/>
    <property type="evidence" value="ECO:0007669"/>
    <property type="project" value="TreeGrafter"/>
</dbReference>
<proteinExistence type="inferred from homology"/>
<sequence length="172" mass="19833">MKIIILGYMASGKSFIGKQLAKKVNYQFIDLDNYIEEKENKSVKSIFETQGELYFRKVERNYLMELLDGKDDVVISLGGGTPCYYNNMELIKSASNTRSVYLRASIPTLVTRLKSEKEQRPLISHIETDDLLTEFIGKHLFERSNFYNLSDITINANNSAEIILKELQDKLF</sequence>
<keyword evidence="7" id="KW-0479">Metal-binding</keyword>
<feature type="binding site" evidence="7">
    <location>
        <position position="32"/>
    </location>
    <ligand>
        <name>substrate</name>
    </ligand>
</feature>
<dbReference type="InterPro" id="IPR027417">
    <property type="entry name" value="P-loop_NTPase"/>
</dbReference>
<reference evidence="8 9" key="1">
    <citation type="submission" date="2016-10" db="EMBL/GenBank/DDBJ databases">
        <authorList>
            <person name="de Groot N.N."/>
        </authorList>
    </citation>
    <scope>NUCLEOTIDE SEQUENCE [LARGE SCALE GENOMIC DNA]</scope>
    <source>
        <strain evidence="8 9">DSM 23842</strain>
    </source>
</reference>
<evidence type="ECO:0000313" key="9">
    <source>
        <dbReference type="Proteomes" id="UP000198846"/>
    </source>
</evidence>
<evidence type="ECO:0000256" key="1">
    <source>
        <dbReference type="ARBA" id="ARBA00022605"/>
    </source>
</evidence>
<comment type="cofactor">
    <cofactor evidence="7">
        <name>Mg(2+)</name>
        <dbReference type="ChEBI" id="CHEBI:18420"/>
    </cofactor>
    <text evidence="7">Binds 1 Mg(2+) ion per subunit.</text>
</comment>
<name>A0A1H4D967_BIZPA</name>
<keyword evidence="4 7" id="KW-0418">Kinase</keyword>
<dbReference type="OrthoDB" id="9800332at2"/>
<keyword evidence="1 7" id="KW-0028">Amino-acid biosynthesis</keyword>
<dbReference type="GO" id="GO:0000287">
    <property type="term" value="F:magnesium ion binding"/>
    <property type="evidence" value="ECO:0007669"/>
    <property type="project" value="UniProtKB-UniRule"/>
</dbReference>
<comment type="function">
    <text evidence="7">Catalyzes the specific phosphorylation of the 3-hydroxyl group of shikimic acid using ATP as a cosubstrate.</text>
</comment>
<dbReference type="STRING" id="283786.SAMN04487990_1275"/>
<evidence type="ECO:0000256" key="5">
    <source>
        <dbReference type="ARBA" id="ARBA00022840"/>
    </source>
</evidence>
<organism evidence="8 9">
    <name type="scientific">Bizionia paragorgiae</name>
    <dbReference type="NCBI Taxonomy" id="283786"/>
    <lineage>
        <taxon>Bacteria</taxon>
        <taxon>Pseudomonadati</taxon>
        <taxon>Bacteroidota</taxon>
        <taxon>Flavobacteriia</taxon>
        <taxon>Flavobacteriales</taxon>
        <taxon>Flavobacteriaceae</taxon>
        <taxon>Bizionia</taxon>
    </lineage>
</organism>
<evidence type="ECO:0000313" key="8">
    <source>
        <dbReference type="EMBL" id="SEA69333.1"/>
    </source>
</evidence>
<feature type="binding site" evidence="7">
    <location>
        <begin position="10"/>
        <end position="15"/>
    </location>
    <ligand>
        <name>ATP</name>
        <dbReference type="ChEBI" id="CHEBI:30616"/>
    </ligand>
</feature>
<dbReference type="GO" id="GO:0005524">
    <property type="term" value="F:ATP binding"/>
    <property type="evidence" value="ECO:0007669"/>
    <property type="project" value="UniProtKB-UniRule"/>
</dbReference>
<dbReference type="EC" id="2.7.1.71" evidence="7"/>
<dbReference type="GO" id="GO:0009073">
    <property type="term" value="P:aromatic amino acid family biosynthetic process"/>
    <property type="evidence" value="ECO:0007669"/>
    <property type="project" value="UniProtKB-KW"/>
</dbReference>
<comment type="pathway">
    <text evidence="7">Metabolic intermediate biosynthesis; chorismate biosynthesis; chorismate from D-erythrose 4-phosphate and phosphoenolpyruvate: step 5/7.</text>
</comment>
<dbReference type="HAMAP" id="MF_00109">
    <property type="entry name" value="Shikimate_kinase"/>
    <property type="match status" value="1"/>
</dbReference>
<evidence type="ECO:0000256" key="2">
    <source>
        <dbReference type="ARBA" id="ARBA00022679"/>
    </source>
</evidence>
<dbReference type="Pfam" id="PF01202">
    <property type="entry name" value="SKI"/>
    <property type="match status" value="1"/>
</dbReference>
<comment type="catalytic activity">
    <reaction evidence="7">
        <text>shikimate + ATP = 3-phosphoshikimate + ADP + H(+)</text>
        <dbReference type="Rhea" id="RHEA:13121"/>
        <dbReference type="ChEBI" id="CHEBI:15378"/>
        <dbReference type="ChEBI" id="CHEBI:30616"/>
        <dbReference type="ChEBI" id="CHEBI:36208"/>
        <dbReference type="ChEBI" id="CHEBI:145989"/>
        <dbReference type="ChEBI" id="CHEBI:456216"/>
        <dbReference type="EC" id="2.7.1.71"/>
    </reaction>
</comment>
<dbReference type="PANTHER" id="PTHR21087:SF16">
    <property type="entry name" value="SHIKIMATE KINASE 1, CHLOROPLASTIC"/>
    <property type="match status" value="1"/>
</dbReference>
<keyword evidence="6 7" id="KW-0057">Aromatic amino acid biosynthesis</keyword>
<accession>A0A1H4D967</accession>
<keyword evidence="2 7" id="KW-0808">Transferase</keyword>
<dbReference type="PRINTS" id="PR01100">
    <property type="entry name" value="SHIKIMTKNASE"/>
</dbReference>
<comment type="subunit">
    <text evidence="7">Monomer.</text>
</comment>
<dbReference type="SUPFAM" id="SSF52540">
    <property type="entry name" value="P-loop containing nucleoside triphosphate hydrolases"/>
    <property type="match status" value="1"/>
</dbReference>
<dbReference type="GO" id="GO:0009423">
    <property type="term" value="P:chorismate biosynthetic process"/>
    <property type="evidence" value="ECO:0007669"/>
    <property type="project" value="UniProtKB-UniRule"/>
</dbReference>
<dbReference type="UniPathway" id="UPA00053">
    <property type="reaction ID" value="UER00088"/>
</dbReference>
<feature type="binding site" evidence="7">
    <location>
        <position position="143"/>
    </location>
    <ligand>
        <name>substrate</name>
    </ligand>
</feature>